<accession>A0ABT6FHB8</accession>
<dbReference type="EMBL" id="JARRAG010000002">
    <property type="protein sequence ID" value="MDG3006978.1"/>
    <property type="molecule type" value="Genomic_DNA"/>
</dbReference>
<evidence type="ECO:0000256" key="2">
    <source>
        <dbReference type="SAM" id="MobiDB-lite"/>
    </source>
</evidence>
<dbReference type="SUPFAM" id="SSF48452">
    <property type="entry name" value="TPR-like"/>
    <property type="match status" value="1"/>
</dbReference>
<feature type="compositionally biased region" description="Low complexity" evidence="2">
    <location>
        <begin position="28"/>
        <end position="44"/>
    </location>
</feature>
<reference evidence="3 4" key="1">
    <citation type="submission" date="2023-03" db="EMBL/GenBank/DDBJ databases">
        <title>Paludisphaera mucosa sp. nov. a novel planctomycete from northern fen.</title>
        <authorList>
            <person name="Ivanova A."/>
        </authorList>
    </citation>
    <scope>NUCLEOTIDE SEQUENCE [LARGE SCALE GENOMIC DNA]</scope>
    <source>
        <strain evidence="3 4">Pla2</strain>
    </source>
</reference>
<dbReference type="InterPro" id="IPR019734">
    <property type="entry name" value="TPR_rpt"/>
</dbReference>
<feature type="region of interest" description="Disordered" evidence="2">
    <location>
        <begin position="282"/>
        <end position="302"/>
    </location>
</feature>
<dbReference type="Proteomes" id="UP001216907">
    <property type="component" value="Unassembled WGS sequence"/>
</dbReference>
<dbReference type="Pfam" id="PF13432">
    <property type="entry name" value="TPR_16"/>
    <property type="match status" value="1"/>
</dbReference>
<evidence type="ECO:0000313" key="3">
    <source>
        <dbReference type="EMBL" id="MDG3006978.1"/>
    </source>
</evidence>
<name>A0ABT6FHB8_9BACT</name>
<keyword evidence="1" id="KW-0802">TPR repeat</keyword>
<protein>
    <submittedName>
        <fullName evidence="3">Tetratricopeptide repeat protein</fullName>
    </submittedName>
</protein>
<dbReference type="PROSITE" id="PS50005">
    <property type="entry name" value="TPR"/>
    <property type="match status" value="1"/>
</dbReference>
<organism evidence="3 4">
    <name type="scientific">Paludisphaera mucosa</name>
    <dbReference type="NCBI Taxonomy" id="3030827"/>
    <lineage>
        <taxon>Bacteria</taxon>
        <taxon>Pseudomonadati</taxon>
        <taxon>Planctomycetota</taxon>
        <taxon>Planctomycetia</taxon>
        <taxon>Isosphaerales</taxon>
        <taxon>Isosphaeraceae</taxon>
        <taxon>Paludisphaera</taxon>
    </lineage>
</organism>
<feature type="repeat" description="TPR" evidence="1">
    <location>
        <begin position="134"/>
        <end position="167"/>
    </location>
</feature>
<dbReference type="RefSeq" id="WP_277863268.1">
    <property type="nucleotide sequence ID" value="NZ_JARRAG010000002.1"/>
</dbReference>
<gene>
    <name evidence="3" type="ORF">PZE19_24675</name>
</gene>
<comment type="caution">
    <text evidence="3">The sequence shown here is derived from an EMBL/GenBank/DDBJ whole genome shotgun (WGS) entry which is preliminary data.</text>
</comment>
<dbReference type="Gene3D" id="1.25.40.10">
    <property type="entry name" value="Tetratricopeptide repeat domain"/>
    <property type="match status" value="1"/>
</dbReference>
<keyword evidence="4" id="KW-1185">Reference proteome</keyword>
<sequence>MVRLDRLGALITAAIIAAGWNPDAHGQSASSSGGASSSGTAASGHRSQGDPTQIPAAVSSGWNWYRPYVIVQATPMGVYSTVHVPFGAIPAGVPVYVPQPSMGPAAPAPPPGLIRPVKLDRATIRVKKADRERAEQLTTFGDRMFRIGNYKRAEERYQQAIHANPYSAAPRLRLAQVALVREQYPLAADLLREAETAQPGWIVTARDVQSLYAEPADFARHVAKLEAHLHRKPEDRDAWLVLGAQWFLSRREAKAADVFLRLDEPRRKPDVALAAFLDAARLRKTEPPAPDPGKDSSQPLSP</sequence>
<feature type="region of interest" description="Disordered" evidence="2">
    <location>
        <begin position="25"/>
        <end position="53"/>
    </location>
</feature>
<evidence type="ECO:0000313" key="4">
    <source>
        <dbReference type="Proteomes" id="UP001216907"/>
    </source>
</evidence>
<proteinExistence type="predicted"/>
<dbReference type="InterPro" id="IPR011990">
    <property type="entry name" value="TPR-like_helical_dom_sf"/>
</dbReference>
<evidence type="ECO:0000256" key="1">
    <source>
        <dbReference type="PROSITE-ProRule" id="PRU00339"/>
    </source>
</evidence>